<dbReference type="SUPFAM" id="SSF89372">
    <property type="entry name" value="Fucose-specific lectin"/>
    <property type="match status" value="1"/>
</dbReference>
<dbReference type="RefSeq" id="WP_146958320.1">
    <property type="nucleotide sequence ID" value="NZ_CP042467.1"/>
</dbReference>
<keyword evidence="2" id="KW-1185">Reference proteome</keyword>
<proteinExistence type="predicted"/>
<protein>
    <submittedName>
        <fullName evidence="1">Uncharacterized protein</fullName>
    </submittedName>
</protein>
<dbReference type="EMBL" id="CP042467">
    <property type="protein sequence ID" value="QED26677.1"/>
    <property type="molecule type" value="Genomic_DNA"/>
</dbReference>
<dbReference type="AlphaFoldDB" id="A0A5B8XNH8"/>
<evidence type="ECO:0000313" key="2">
    <source>
        <dbReference type="Proteomes" id="UP000321595"/>
    </source>
</evidence>
<accession>A0A5B8XNH8</accession>
<sequence length="375" mass="41579">MRFAHLLLLGLFFTIGCKSKAPGAERFKGSMECETFANVPDLHEQINSWQVFESDGQVHVVALGWKEISHLSFNGKAWSKVDTFSHGSETGRVVEAIGAKGGVDVFFYNESGTFHVRRTSLGWGNPLKLHDKQMDVEATFHDGKLYAISRDPIFESEGKTPFGEYAIRAFDGDKWSPPVFLGVRSSQVPPNSMHLLSHSGQLHALYFSVYEKTSMHPGEYESHNDAVIYQNLSAEGWSKPEEIAGPYARPGKLHVLDGRVHVSFGDFKNTLNIARQEPDGTFKTLEDSPFEKMEAPSLRSFTSDGRLLYKQNRTAMQATVIGSSIEKKEILKQGTNQTNYWLVEAIAEQGHADFAIAPSGNLGQLATYCPGPTEG</sequence>
<organism evidence="1 2">
    <name type="scientific">Microvenator marinus</name>
    <dbReference type="NCBI Taxonomy" id="2600177"/>
    <lineage>
        <taxon>Bacteria</taxon>
        <taxon>Deltaproteobacteria</taxon>
        <taxon>Bradymonadales</taxon>
        <taxon>Microvenatoraceae</taxon>
        <taxon>Microvenator</taxon>
    </lineage>
</organism>
<evidence type="ECO:0000313" key="1">
    <source>
        <dbReference type="EMBL" id="QED26677.1"/>
    </source>
</evidence>
<reference evidence="1 2" key="1">
    <citation type="submission" date="2019-08" db="EMBL/GenBank/DDBJ databases">
        <authorList>
            <person name="Liang Q."/>
        </authorList>
    </citation>
    <scope>NUCLEOTIDE SEQUENCE [LARGE SCALE GENOMIC DNA]</scope>
    <source>
        <strain evidence="1 2">V1718</strain>
    </source>
</reference>
<dbReference type="KEGG" id="bbae:FRD01_05335"/>
<gene>
    <name evidence="1" type="ORF">FRD01_05335</name>
</gene>
<name>A0A5B8XNH8_9DELT</name>
<dbReference type="Proteomes" id="UP000321595">
    <property type="component" value="Chromosome"/>
</dbReference>
<dbReference type="PROSITE" id="PS51257">
    <property type="entry name" value="PROKAR_LIPOPROTEIN"/>
    <property type="match status" value="1"/>
</dbReference>